<dbReference type="InterPro" id="IPR006059">
    <property type="entry name" value="SBP"/>
</dbReference>
<dbReference type="PANTHER" id="PTHR42779:SF1">
    <property type="entry name" value="PROTEIN YNJB"/>
    <property type="match status" value="1"/>
</dbReference>
<proteinExistence type="predicted"/>
<sequence length="478" mass="54138">MEKLIQFDRFFRAAFRGPFYYLATLYLTSPPVFSHLASWGFHFLSPHLFIEPSKTEQLAHKTRKHFNKFNFFIHNERKPRQARSLVATHKAQHERNVMKRLTTLLTGALLSASVFATTPSWQQIEEKAQGQTVFFHAWGGSQEINDYLRWAGGELKTRYGVTLKHVKVTDIAETTTRLIAEKAAGKNQGGSVDMVWINGENFKSMKNNDLLYGPFVEQLPSWQYVNKTLPVDSDFSEPTLGLEAPWGVGQLVFIHDEKTLNNPPSSFSEMLSYAKAYPNRVSYPRPPQFHGTSFLKAVLIELTDNDPALAKPVNEQEFQLITKPLWQYLDEFHRVAWRQGKQFPTDSAESFQLLDDGQLDLAITFNPNAVYSAQANGTLAESTKTFAMSKGALSNIHFLAIPWNANATEGALVTINFLLSPEAQSRKGDLSIWGDPSVLENQYLTGSAKNTRLFKSVAEPHPSWQTALEAEWQKRYGN</sequence>
<accession>Q7MLL5</accession>
<dbReference type="NCBIfam" id="NF008633">
    <property type="entry name" value="PRK11622.1"/>
    <property type="match status" value="1"/>
</dbReference>
<dbReference type="eggNOG" id="COG4134">
    <property type="taxonomic scope" value="Bacteria"/>
</dbReference>
<dbReference type="AlphaFoldDB" id="Q7MLL5"/>
<protein>
    <submittedName>
        <fullName evidence="1">ABC-type uncharacterized transport system, periplasmic component</fullName>
    </submittedName>
</protein>
<dbReference type="PANTHER" id="PTHR42779">
    <property type="entry name" value="PROTEIN YNJB"/>
    <property type="match status" value="1"/>
</dbReference>
<name>Q7MLL5_VIBVY</name>
<evidence type="ECO:0000313" key="2">
    <source>
        <dbReference type="Proteomes" id="UP000002675"/>
    </source>
</evidence>
<dbReference type="HOGENOM" id="CLU_045122_0_0_6"/>
<dbReference type="STRING" id="672.VV93_v1c13240"/>
<gene>
    <name evidence="1" type="ordered locus">VV1412</name>
</gene>
<dbReference type="KEGG" id="vvy:VV1412"/>
<dbReference type="Pfam" id="PF13416">
    <property type="entry name" value="SBP_bac_8"/>
    <property type="match status" value="1"/>
</dbReference>
<evidence type="ECO:0000313" key="1">
    <source>
        <dbReference type="EMBL" id="BAC94176.1"/>
    </source>
</evidence>
<dbReference type="SUPFAM" id="SSF53850">
    <property type="entry name" value="Periplasmic binding protein-like II"/>
    <property type="match status" value="1"/>
</dbReference>
<dbReference type="EMBL" id="BA000037">
    <property type="protein sequence ID" value="BAC94176.1"/>
    <property type="molecule type" value="Genomic_DNA"/>
</dbReference>
<organism evidence="1 2">
    <name type="scientific">Vibrio vulnificus (strain YJ016)</name>
    <dbReference type="NCBI Taxonomy" id="196600"/>
    <lineage>
        <taxon>Bacteria</taxon>
        <taxon>Pseudomonadati</taxon>
        <taxon>Pseudomonadota</taxon>
        <taxon>Gammaproteobacteria</taxon>
        <taxon>Vibrionales</taxon>
        <taxon>Vibrionaceae</taxon>
        <taxon>Vibrio</taxon>
    </lineage>
</organism>
<dbReference type="Gene3D" id="3.40.190.10">
    <property type="entry name" value="Periplasmic binding protein-like II"/>
    <property type="match status" value="2"/>
</dbReference>
<dbReference type="Proteomes" id="UP000002675">
    <property type="component" value="Chromosome I"/>
</dbReference>
<reference evidence="1 2" key="1">
    <citation type="journal article" date="2003" name="Genome Res.">
        <title>Comparative genome analysis of Vibrio vulnificus, a marine pathogen.</title>
        <authorList>
            <person name="Chen C.Y."/>
            <person name="Wu K.M."/>
            <person name="Chang Y.C."/>
            <person name="Chang C.H."/>
            <person name="Tsai H.C."/>
            <person name="Liao T.L."/>
            <person name="Liu Y.M."/>
            <person name="Chen H.J."/>
            <person name="Shen A.B."/>
            <person name="Li J.C."/>
            <person name="Su T.L."/>
            <person name="Shao C.P."/>
            <person name="Lee C.T."/>
            <person name="Hor L.I."/>
            <person name="Tsai S.F."/>
        </authorList>
    </citation>
    <scope>NUCLEOTIDE SEQUENCE [LARGE SCALE GENOMIC DNA]</scope>
    <source>
        <strain evidence="1 2">YJ016</strain>
    </source>
</reference>